<evidence type="ECO:0000313" key="2">
    <source>
        <dbReference type="Proteomes" id="UP000199382"/>
    </source>
</evidence>
<dbReference type="STRING" id="571298.SAMN04488026_102439"/>
<protein>
    <submittedName>
        <fullName evidence="1">Oligosaccharide biosynthesis protein Alg14 like</fullName>
    </submittedName>
</protein>
<dbReference type="SUPFAM" id="SSF53756">
    <property type="entry name" value="UDP-Glycosyltransferase/glycogen phosphorylase"/>
    <property type="match status" value="1"/>
</dbReference>
<name>A0A1G8WP27_9RHOB</name>
<gene>
    <name evidence="1" type="ORF">SAMN04488026_102439</name>
</gene>
<evidence type="ECO:0000313" key="1">
    <source>
        <dbReference type="EMBL" id="SDJ79400.1"/>
    </source>
</evidence>
<dbReference type="OrthoDB" id="555447at2"/>
<accession>A0A1G8WP27</accession>
<dbReference type="AlphaFoldDB" id="A0A1G8WP27"/>
<keyword evidence="2" id="KW-1185">Reference proteome</keyword>
<proteinExistence type="predicted"/>
<dbReference type="RefSeq" id="WP_093156485.1">
    <property type="nucleotide sequence ID" value="NZ_FNEK01000024.1"/>
</dbReference>
<sequence length="156" mass="16596">MPTSPKTHRPKVLAISSGGGHWIQLLRLRPAFEGAEVHFACSDPGAAEMVGPAPFSSFPDANKDQPLKLLFCAFAVLRILLRTRPDAIVTTGAAGGYLAIALGRLFGIRGMFVDSIANAHELSISARLALRITDKVLTQWPGVADATPAAFHGRVL</sequence>
<dbReference type="Proteomes" id="UP000199382">
    <property type="component" value="Unassembled WGS sequence"/>
</dbReference>
<dbReference type="Gene3D" id="3.40.50.2000">
    <property type="entry name" value="Glycogen Phosphorylase B"/>
    <property type="match status" value="1"/>
</dbReference>
<dbReference type="GO" id="GO:0006488">
    <property type="term" value="P:dolichol-linked oligosaccharide biosynthetic process"/>
    <property type="evidence" value="ECO:0007669"/>
    <property type="project" value="InterPro"/>
</dbReference>
<dbReference type="EMBL" id="FNEK01000024">
    <property type="protein sequence ID" value="SDJ79400.1"/>
    <property type="molecule type" value="Genomic_DNA"/>
</dbReference>
<organism evidence="1 2">
    <name type="scientific">Aliiruegeria lutimaris</name>
    <dbReference type="NCBI Taxonomy" id="571298"/>
    <lineage>
        <taxon>Bacteria</taxon>
        <taxon>Pseudomonadati</taxon>
        <taxon>Pseudomonadota</taxon>
        <taxon>Alphaproteobacteria</taxon>
        <taxon>Rhodobacterales</taxon>
        <taxon>Roseobacteraceae</taxon>
        <taxon>Aliiruegeria</taxon>
    </lineage>
</organism>
<reference evidence="1 2" key="1">
    <citation type="submission" date="2016-10" db="EMBL/GenBank/DDBJ databases">
        <authorList>
            <person name="de Groot N.N."/>
        </authorList>
    </citation>
    <scope>NUCLEOTIDE SEQUENCE [LARGE SCALE GENOMIC DNA]</scope>
    <source>
        <strain evidence="1 2">DSM 25294</strain>
    </source>
</reference>